<proteinExistence type="predicted"/>
<dbReference type="Gene3D" id="2.60.40.10">
    <property type="entry name" value="Immunoglobulins"/>
    <property type="match status" value="2"/>
</dbReference>
<protein>
    <recommendedName>
        <fullName evidence="2">CARDB domain-containing protein</fullName>
    </recommendedName>
</protein>
<dbReference type="AlphaFoldDB" id="X1S5C2"/>
<keyword evidence="1" id="KW-0812">Transmembrane</keyword>
<name>X1S5C2_9ZZZZ</name>
<reference evidence="3" key="1">
    <citation type="journal article" date="2014" name="Front. Microbiol.">
        <title>High frequency of phylogenetically diverse reductive dehalogenase-homologous genes in deep subseafloor sedimentary metagenomes.</title>
        <authorList>
            <person name="Kawai M."/>
            <person name="Futagami T."/>
            <person name="Toyoda A."/>
            <person name="Takaki Y."/>
            <person name="Nishi S."/>
            <person name="Hori S."/>
            <person name="Arai W."/>
            <person name="Tsubouchi T."/>
            <person name="Morono Y."/>
            <person name="Uchiyama I."/>
            <person name="Ito T."/>
            <person name="Fujiyama A."/>
            <person name="Inagaki F."/>
            <person name="Takami H."/>
        </authorList>
    </citation>
    <scope>NUCLEOTIDE SEQUENCE</scope>
    <source>
        <strain evidence="3">Expedition CK06-06</strain>
    </source>
</reference>
<evidence type="ECO:0000259" key="2">
    <source>
        <dbReference type="Pfam" id="PF07705"/>
    </source>
</evidence>
<sequence length="266" mass="27551">GEWVELPCTVDPVNHTITASVAHFTTFAIIGTVPPVPPPPPPPARFTVSSLGISPSELPAGEEVTISVLVANTGGKSGSYTVVLKIDGVKEAEERVTVRAGLSKEVTFSVTREEADSYEVTVDGRSGSFTVVPVVVPPEPAAFSLSSLAVEPTGVKPGEAVTVSIVVANTGGESGSYTVVLKIDGVKEAEEMVTIAAGESQEVSFSVTREEAGTYTVDVDGLSGSFTVLLLVEPPGVNWALNGGIIGAVVIVAGLIIFLVFRRRAY</sequence>
<evidence type="ECO:0000256" key="1">
    <source>
        <dbReference type="SAM" id="Phobius"/>
    </source>
</evidence>
<dbReference type="InterPro" id="IPR013783">
    <property type="entry name" value="Ig-like_fold"/>
</dbReference>
<feature type="transmembrane region" description="Helical" evidence="1">
    <location>
        <begin position="239"/>
        <end position="261"/>
    </location>
</feature>
<gene>
    <name evidence="3" type="ORF">S12H4_06638</name>
</gene>
<feature type="domain" description="CARDB" evidence="2">
    <location>
        <begin position="149"/>
        <end position="219"/>
    </location>
</feature>
<keyword evidence="1" id="KW-1133">Transmembrane helix</keyword>
<comment type="caution">
    <text evidence="3">The sequence shown here is derived from an EMBL/GenBank/DDBJ whole genome shotgun (WGS) entry which is preliminary data.</text>
</comment>
<keyword evidence="1" id="KW-0472">Membrane</keyword>
<organism evidence="3">
    <name type="scientific">marine sediment metagenome</name>
    <dbReference type="NCBI Taxonomy" id="412755"/>
    <lineage>
        <taxon>unclassified sequences</taxon>
        <taxon>metagenomes</taxon>
        <taxon>ecological metagenomes</taxon>
    </lineage>
</organism>
<feature type="non-terminal residue" evidence="3">
    <location>
        <position position="1"/>
    </location>
</feature>
<dbReference type="EMBL" id="BARW01002357">
    <property type="protein sequence ID" value="GAI70640.1"/>
    <property type="molecule type" value="Genomic_DNA"/>
</dbReference>
<feature type="domain" description="CARDB" evidence="2">
    <location>
        <begin position="46"/>
        <end position="122"/>
    </location>
</feature>
<dbReference type="InterPro" id="IPR011635">
    <property type="entry name" value="CARDB"/>
</dbReference>
<dbReference type="Pfam" id="PF07705">
    <property type="entry name" value="CARDB"/>
    <property type="match status" value="2"/>
</dbReference>
<evidence type="ECO:0000313" key="3">
    <source>
        <dbReference type="EMBL" id="GAI70640.1"/>
    </source>
</evidence>
<accession>X1S5C2</accession>